<keyword evidence="2" id="KW-1185">Reference proteome</keyword>
<feature type="non-terminal residue" evidence="1">
    <location>
        <position position="41"/>
    </location>
</feature>
<evidence type="ECO:0000313" key="2">
    <source>
        <dbReference type="Proteomes" id="UP000789508"/>
    </source>
</evidence>
<proteinExistence type="predicted"/>
<accession>A0A9N9J127</accession>
<feature type="non-terminal residue" evidence="1">
    <location>
        <position position="1"/>
    </location>
</feature>
<evidence type="ECO:0000313" key="1">
    <source>
        <dbReference type="EMBL" id="CAG8754774.1"/>
    </source>
</evidence>
<organism evidence="1 2">
    <name type="scientific">Ambispora leptoticha</name>
    <dbReference type="NCBI Taxonomy" id="144679"/>
    <lineage>
        <taxon>Eukaryota</taxon>
        <taxon>Fungi</taxon>
        <taxon>Fungi incertae sedis</taxon>
        <taxon>Mucoromycota</taxon>
        <taxon>Glomeromycotina</taxon>
        <taxon>Glomeromycetes</taxon>
        <taxon>Archaeosporales</taxon>
        <taxon>Ambisporaceae</taxon>
        <taxon>Ambispora</taxon>
    </lineage>
</organism>
<dbReference type="Proteomes" id="UP000789508">
    <property type="component" value="Unassembled WGS sequence"/>
</dbReference>
<protein>
    <submittedName>
        <fullName evidence="1">13951_t:CDS:1</fullName>
    </submittedName>
</protein>
<comment type="caution">
    <text evidence="1">The sequence shown here is derived from an EMBL/GenBank/DDBJ whole genome shotgun (WGS) entry which is preliminary data.</text>
</comment>
<sequence length="41" mass="4812">SKSINLKIIKGGYRVQFAEIVIRNNIYCMEIQHIMTKNCIK</sequence>
<reference evidence="1" key="1">
    <citation type="submission" date="2021-06" db="EMBL/GenBank/DDBJ databases">
        <authorList>
            <person name="Kallberg Y."/>
            <person name="Tangrot J."/>
            <person name="Rosling A."/>
        </authorList>
    </citation>
    <scope>NUCLEOTIDE SEQUENCE</scope>
    <source>
        <strain evidence="1">FL130A</strain>
    </source>
</reference>
<gene>
    <name evidence="1" type="ORF">ALEPTO_LOCUS13432</name>
</gene>
<name>A0A9N9J127_9GLOM</name>
<dbReference type="EMBL" id="CAJVPS010042862">
    <property type="protein sequence ID" value="CAG8754774.1"/>
    <property type="molecule type" value="Genomic_DNA"/>
</dbReference>
<dbReference type="AlphaFoldDB" id="A0A9N9J127"/>